<protein>
    <submittedName>
        <fullName evidence="3">Secreted glucosidase</fullName>
    </submittedName>
</protein>
<dbReference type="PANTHER" id="PTHR10963">
    <property type="entry name" value="GLYCOSYL HYDROLASE-RELATED"/>
    <property type="match status" value="1"/>
</dbReference>
<dbReference type="Pfam" id="PF26113">
    <property type="entry name" value="GH16_XgeA"/>
    <property type="match status" value="1"/>
</dbReference>
<evidence type="ECO:0000259" key="2">
    <source>
        <dbReference type="PROSITE" id="PS51762"/>
    </source>
</evidence>
<organism evidence="3 4">
    <name type="scientific">Cordyceps militaris</name>
    <name type="common">Caterpillar fungus</name>
    <name type="synonym">Clavaria militaris</name>
    <dbReference type="NCBI Taxonomy" id="73501"/>
    <lineage>
        <taxon>Eukaryota</taxon>
        <taxon>Fungi</taxon>
        <taxon>Dikarya</taxon>
        <taxon>Ascomycota</taxon>
        <taxon>Pezizomycotina</taxon>
        <taxon>Sordariomycetes</taxon>
        <taxon>Hypocreomycetidae</taxon>
        <taxon>Hypocreales</taxon>
        <taxon>Cordycipitaceae</taxon>
        <taxon>Cordyceps</taxon>
    </lineage>
</organism>
<dbReference type="Proteomes" id="UP000323067">
    <property type="component" value="Chromosome vi"/>
</dbReference>
<proteinExistence type="predicted"/>
<feature type="chain" id="PRO_5014150871" evidence="1">
    <location>
        <begin position="20"/>
        <end position="284"/>
    </location>
</feature>
<evidence type="ECO:0000313" key="4">
    <source>
        <dbReference type="Proteomes" id="UP000323067"/>
    </source>
</evidence>
<dbReference type="EMBL" id="CP023323">
    <property type="protein sequence ID" value="ATY61301.1"/>
    <property type="molecule type" value="Genomic_DNA"/>
</dbReference>
<dbReference type="GO" id="GO:0004553">
    <property type="term" value="F:hydrolase activity, hydrolyzing O-glycosyl compounds"/>
    <property type="evidence" value="ECO:0007669"/>
    <property type="project" value="InterPro"/>
</dbReference>
<evidence type="ECO:0000256" key="1">
    <source>
        <dbReference type="SAM" id="SignalP"/>
    </source>
</evidence>
<dbReference type="GO" id="GO:0005975">
    <property type="term" value="P:carbohydrate metabolic process"/>
    <property type="evidence" value="ECO:0007669"/>
    <property type="project" value="InterPro"/>
</dbReference>
<dbReference type="PROSITE" id="PS51762">
    <property type="entry name" value="GH16_2"/>
    <property type="match status" value="1"/>
</dbReference>
<dbReference type="VEuPathDB" id="FungiDB:A9K55_006085"/>
<name>A0A2H4SDV6_CORMI</name>
<accession>A0A2H4SDV6</accession>
<dbReference type="InterPro" id="IPR050546">
    <property type="entry name" value="Glycosyl_Hydrlase_16"/>
</dbReference>
<dbReference type="InterPro" id="IPR013320">
    <property type="entry name" value="ConA-like_dom_sf"/>
</dbReference>
<dbReference type="OrthoDB" id="192832at2759"/>
<dbReference type="Gene3D" id="2.60.120.200">
    <property type="match status" value="1"/>
</dbReference>
<dbReference type="CDD" id="cd02182">
    <property type="entry name" value="GH16_Strep_laminarinase_like"/>
    <property type="match status" value="1"/>
</dbReference>
<sequence length="284" mass="31456">MVKGGFISSLLSLAAVARAWNAPNYGGFNLVWQDNFGGTAGQLPNEGNWNIIDGNLDVNQELQTYKRNPRNVQLSGGDSLQIVPWRDGNGWTSGRIESKYTFTPEAGRLTRVEGVIKFGDNGIEHKKGLWPAWWMLGNIFRQNKQWPACGELDILEAVNGELIGHGTMHCDVSPGGKCNEGAGIGSTVNFPNQDWHTWRLEIDLRPGNWVDQTVVWYLDGQEFHRIPGSTINNYDIWHAVAQSPLYFILNMAVGGKMPGSPNGETLDGYGSMMEVGYTAHYVSQ</sequence>
<evidence type="ECO:0000313" key="3">
    <source>
        <dbReference type="EMBL" id="ATY61301.1"/>
    </source>
</evidence>
<feature type="domain" description="GH16" evidence="2">
    <location>
        <begin position="17"/>
        <end position="284"/>
    </location>
</feature>
<keyword evidence="1" id="KW-0732">Signal</keyword>
<feature type="signal peptide" evidence="1">
    <location>
        <begin position="1"/>
        <end position="19"/>
    </location>
</feature>
<dbReference type="VEuPathDB" id="FungiDB:CCM_02867"/>
<dbReference type="AlphaFoldDB" id="A0A2H4SDV6"/>
<dbReference type="InterPro" id="IPR000757">
    <property type="entry name" value="Beta-glucanase-like"/>
</dbReference>
<gene>
    <name evidence="3" type="ORF">A9K55_006085</name>
</gene>
<dbReference type="PANTHER" id="PTHR10963:SF60">
    <property type="entry name" value="GRAM-NEGATIVE BACTERIA-BINDING PROTEIN 1-RELATED"/>
    <property type="match status" value="1"/>
</dbReference>
<dbReference type="SUPFAM" id="SSF49899">
    <property type="entry name" value="Concanavalin A-like lectins/glucanases"/>
    <property type="match status" value="1"/>
</dbReference>
<reference evidence="3 4" key="1">
    <citation type="journal article" date="2017" name="BMC Genomics">
        <title>Chromosome level assembly and secondary metabolite potential of the parasitic fungus Cordyceps militaris.</title>
        <authorList>
            <person name="Kramer G.J."/>
            <person name="Nodwell J.R."/>
        </authorList>
    </citation>
    <scope>NUCLEOTIDE SEQUENCE [LARGE SCALE GENOMIC DNA]</scope>
    <source>
        <strain evidence="3 4">ATCC 34164</strain>
    </source>
</reference>